<dbReference type="GO" id="GO:0045259">
    <property type="term" value="C:proton-transporting ATP synthase complex"/>
    <property type="evidence" value="ECO:0007669"/>
    <property type="project" value="UniProtKB-KW"/>
</dbReference>
<dbReference type="InterPro" id="IPR036121">
    <property type="entry name" value="ATPase_F1/V1/A1_a/bsu_N_sf"/>
</dbReference>
<keyword evidence="9" id="KW-0066">ATP synthesis</keyword>
<evidence type="ECO:0000256" key="2">
    <source>
        <dbReference type="ARBA" id="ARBA00008936"/>
    </source>
</evidence>
<feature type="domain" description="ATPase F1/V1/A1 complex alpha/beta subunit N-terminal" evidence="11">
    <location>
        <begin position="98"/>
        <end position="165"/>
    </location>
</feature>
<keyword evidence="5" id="KW-0067">ATP-binding</keyword>
<dbReference type="SUPFAM" id="SSF50615">
    <property type="entry name" value="N-terminal domain of alpha and beta subunits of F1 ATP synthase"/>
    <property type="match status" value="1"/>
</dbReference>
<feature type="region of interest" description="Disordered" evidence="10">
    <location>
        <begin position="66"/>
        <end position="86"/>
    </location>
</feature>
<dbReference type="GO" id="GO:0042776">
    <property type="term" value="P:proton motive force-driven mitochondrial ATP synthesis"/>
    <property type="evidence" value="ECO:0007669"/>
    <property type="project" value="TreeGrafter"/>
</dbReference>
<dbReference type="GO" id="GO:0005739">
    <property type="term" value="C:mitochondrion"/>
    <property type="evidence" value="ECO:0007669"/>
    <property type="project" value="GOC"/>
</dbReference>
<dbReference type="SUPFAM" id="SSF52540">
    <property type="entry name" value="P-loop containing nucleoside triphosphate hydrolases"/>
    <property type="match status" value="1"/>
</dbReference>
<evidence type="ECO:0000256" key="9">
    <source>
        <dbReference type="ARBA" id="ARBA00023310"/>
    </source>
</evidence>
<dbReference type="SMR" id="A0A034VIL4"/>
<evidence type="ECO:0000256" key="6">
    <source>
        <dbReference type="ARBA" id="ARBA00023065"/>
    </source>
</evidence>
<keyword evidence="4" id="KW-0547">Nucleotide-binding</keyword>
<dbReference type="AlphaFoldDB" id="A0A034VIL4"/>
<dbReference type="GO" id="GO:0005524">
    <property type="term" value="F:ATP binding"/>
    <property type="evidence" value="ECO:0007669"/>
    <property type="project" value="UniProtKB-KW"/>
</dbReference>
<evidence type="ECO:0000256" key="4">
    <source>
        <dbReference type="ARBA" id="ARBA00022741"/>
    </source>
</evidence>
<evidence type="ECO:0000256" key="7">
    <source>
        <dbReference type="ARBA" id="ARBA00023136"/>
    </source>
</evidence>
<evidence type="ECO:0000256" key="10">
    <source>
        <dbReference type="SAM" id="MobiDB-lite"/>
    </source>
</evidence>
<evidence type="ECO:0000256" key="3">
    <source>
        <dbReference type="ARBA" id="ARBA00022448"/>
    </source>
</evidence>
<keyword evidence="3" id="KW-0813">Transport</keyword>
<evidence type="ECO:0000256" key="5">
    <source>
        <dbReference type="ARBA" id="ARBA00022840"/>
    </source>
</evidence>
<comment type="subcellular location">
    <subcellularLocation>
        <location evidence="1">Membrane</location>
    </subcellularLocation>
</comment>
<comment type="similarity">
    <text evidence="2">Belongs to the ATPase alpha/beta chains family.</text>
</comment>
<dbReference type="InterPro" id="IPR004100">
    <property type="entry name" value="ATPase_F1/V1/A1_a/bsu_N"/>
</dbReference>
<evidence type="ECO:0000256" key="1">
    <source>
        <dbReference type="ARBA" id="ARBA00004370"/>
    </source>
</evidence>
<protein>
    <submittedName>
        <fullName evidence="12">ATP synthase subunit beta, mitochondrial</fullName>
    </submittedName>
</protein>
<feature type="compositionally biased region" description="Basic and acidic residues" evidence="10">
    <location>
        <begin position="74"/>
        <end position="86"/>
    </location>
</feature>
<dbReference type="EMBL" id="GAKP01017332">
    <property type="protein sequence ID" value="JAC41620.1"/>
    <property type="molecule type" value="Transcribed_RNA"/>
</dbReference>
<dbReference type="Gene3D" id="2.40.10.170">
    <property type="match status" value="1"/>
</dbReference>
<dbReference type="OrthoDB" id="14523at2759"/>
<dbReference type="Pfam" id="PF02874">
    <property type="entry name" value="ATP-synt_ab_N"/>
    <property type="match status" value="1"/>
</dbReference>
<keyword evidence="7" id="KW-0472">Membrane</keyword>
<dbReference type="Gene3D" id="3.40.50.300">
    <property type="entry name" value="P-loop containing nucleotide triphosphate hydrolases"/>
    <property type="match status" value="1"/>
</dbReference>
<dbReference type="CDD" id="cd18115">
    <property type="entry name" value="ATP-synt_F1_beta_N"/>
    <property type="match status" value="1"/>
</dbReference>
<dbReference type="GO" id="GO:0046933">
    <property type="term" value="F:proton-transporting ATP synthase activity, rotational mechanism"/>
    <property type="evidence" value="ECO:0007669"/>
    <property type="project" value="TreeGrafter"/>
</dbReference>
<name>A0A034VIL4_BACDO</name>
<dbReference type="InterPro" id="IPR027417">
    <property type="entry name" value="P-loop_NTPase"/>
</dbReference>
<keyword evidence="8" id="KW-0139">CF(1)</keyword>
<keyword evidence="6" id="KW-0406">Ion transport</keyword>
<dbReference type="PANTHER" id="PTHR15184">
    <property type="entry name" value="ATP SYNTHASE"/>
    <property type="match status" value="1"/>
</dbReference>
<organism evidence="12">
    <name type="scientific">Bactrocera dorsalis</name>
    <name type="common">Oriental fruit fly</name>
    <name type="synonym">Dacus dorsalis</name>
    <dbReference type="NCBI Taxonomy" id="27457"/>
    <lineage>
        <taxon>Eukaryota</taxon>
        <taxon>Metazoa</taxon>
        <taxon>Ecdysozoa</taxon>
        <taxon>Arthropoda</taxon>
        <taxon>Hexapoda</taxon>
        <taxon>Insecta</taxon>
        <taxon>Pterygota</taxon>
        <taxon>Neoptera</taxon>
        <taxon>Endopterygota</taxon>
        <taxon>Diptera</taxon>
        <taxon>Brachycera</taxon>
        <taxon>Muscomorpha</taxon>
        <taxon>Tephritoidea</taxon>
        <taxon>Tephritidae</taxon>
        <taxon>Bactrocera</taxon>
        <taxon>Bactrocera</taxon>
    </lineage>
</organism>
<dbReference type="PANTHER" id="PTHR15184:SF71">
    <property type="entry name" value="ATP SYNTHASE SUBUNIT BETA, MITOCHONDRIAL"/>
    <property type="match status" value="1"/>
</dbReference>
<accession>A0A034VIL4</accession>
<sequence>MDRILPYFQHLSHTFKFLDLRITQARNFRYPLRLASTNGVVKRKLCTTKPPGKETACDDAEEVNNRAIQDESENLNKKTSDTHNKNKMHSKEAAIGKIFAIIGPVVDVIFEENIPDVMNAMVVPEYPNGKLVLEVFHHLGNGIVRSVAMDSTEGLRRGQKVIDTGYPIRVPVGKSCLGRILNVVGDPIDERGPIKSDYHSFIHAEPPEMIELNVNPTLLELE</sequence>
<proteinExistence type="inferred from homology"/>
<dbReference type="InterPro" id="IPR050053">
    <property type="entry name" value="ATPase_alpha/beta_chains"/>
</dbReference>
<reference evidence="12" key="1">
    <citation type="journal article" date="2014" name="BMC Genomics">
        <title>Characterizing the developmental transcriptome of the oriental fruit fly, Bactrocera dorsalis (Diptera: Tephritidae) through comparative genomic analysis with Drosophila melanogaster utilizing modENCODE datasets.</title>
        <authorList>
            <person name="Geib S.M."/>
            <person name="Calla B."/>
            <person name="Hall B."/>
            <person name="Hou S."/>
            <person name="Manoukis N.C."/>
        </authorList>
    </citation>
    <scope>NUCLEOTIDE SEQUENCE</scope>
    <source>
        <strain evidence="12">Punador</strain>
    </source>
</reference>
<evidence type="ECO:0000313" key="12">
    <source>
        <dbReference type="EMBL" id="JAC41620.1"/>
    </source>
</evidence>
<gene>
    <name evidence="12" type="primary">ATPB</name>
</gene>
<evidence type="ECO:0000259" key="11">
    <source>
        <dbReference type="Pfam" id="PF02874"/>
    </source>
</evidence>
<evidence type="ECO:0000256" key="8">
    <source>
        <dbReference type="ARBA" id="ARBA00023196"/>
    </source>
</evidence>